<accession>A0A2G5NSG5</accession>
<sequence length="151" mass="17506">MIKGLFEAHLPVSNLLNSIKFYESLGLTLENHIPNKVAFMWIEKDVSWLGLWECESVRLDYHPSIRHIAFNVDLEDLKTAKQWLNKKGIETRGAFGFSGEEPFVLPHVNNASSKIHFYDLDGNSLELISQISNPEQCLDAMYLSEWEERFY</sequence>
<dbReference type="CDD" id="cd06587">
    <property type="entry name" value="VOC"/>
    <property type="match status" value="1"/>
</dbReference>
<protein>
    <submittedName>
        <fullName evidence="2">VOC family protein</fullName>
    </submittedName>
</protein>
<dbReference type="InterPro" id="IPR004360">
    <property type="entry name" value="Glyas_Fos-R_dOase_dom"/>
</dbReference>
<keyword evidence="3" id="KW-1185">Reference proteome</keyword>
<name>A0A2G5NSG5_9STAP</name>
<feature type="domain" description="VOC" evidence="1">
    <location>
        <begin position="4"/>
        <end position="130"/>
    </location>
</feature>
<dbReference type="PROSITE" id="PS51819">
    <property type="entry name" value="VOC"/>
    <property type="match status" value="1"/>
</dbReference>
<dbReference type="Proteomes" id="UP000229523">
    <property type="component" value="Unassembled WGS sequence"/>
</dbReference>
<dbReference type="RefSeq" id="WP_099577946.1">
    <property type="nucleotide sequence ID" value="NZ_MJBI02000001.1"/>
</dbReference>
<proteinExistence type="predicted"/>
<dbReference type="EMBL" id="MJBI02000001">
    <property type="protein sequence ID" value="RAI82685.1"/>
    <property type="molecule type" value="Genomic_DNA"/>
</dbReference>
<dbReference type="InterPro" id="IPR037523">
    <property type="entry name" value="VOC_core"/>
</dbReference>
<dbReference type="InterPro" id="IPR029068">
    <property type="entry name" value="Glyas_Bleomycin-R_OHBP_Dase"/>
</dbReference>
<evidence type="ECO:0000313" key="3">
    <source>
        <dbReference type="Proteomes" id="UP000229523"/>
    </source>
</evidence>
<evidence type="ECO:0000259" key="1">
    <source>
        <dbReference type="PROSITE" id="PS51819"/>
    </source>
</evidence>
<dbReference type="SUPFAM" id="SSF54593">
    <property type="entry name" value="Glyoxalase/Bleomycin resistance protein/Dihydroxybiphenyl dioxygenase"/>
    <property type="match status" value="1"/>
</dbReference>
<reference evidence="2 3" key="1">
    <citation type="journal article" date="2018" name="Front. Microbiol.">
        <title>Description and Comparative Genomics of Macrococcus caseolyticus subsp. hominis subsp. nov., Macrococcus goetzii sp. nov., Macrococcus epidermidis sp. nov., and Macrococcus bohemicus sp. nov., Novel Macrococci From Human Clinical Material With Virulence Potential and Suspected Uptake of Foreign DNA by Natural Transformation.</title>
        <authorList>
            <person name="Maslanova I."/>
            <person name="Wertheimer Z."/>
            <person name="Sedlacek I."/>
            <person name="Svec P."/>
            <person name="Indrakova A."/>
            <person name="Kovarovic V."/>
            <person name="Schumann P."/>
            <person name="Sproer C."/>
            <person name="Kralova S."/>
            <person name="Sedo O."/>
            <person name="Kristofova L."/>
            <person name="Vrbovska V."/>
            <person name="Fuzik T."/>
            <person name="Petras P."/>
            <person name="Zdrahal Z."/>
            <person name="Ruzickova V."/>
            <person name="Doskar J."/>
            <person name="Pantucek R."/>
        </authorList>
    </citation>
    <scope>NUCLEOTIDE SEQUENCE [LARGE SCALE GENOMIC DNA]</scope>
    <source>
        <strain evidence="2 3">CCM 4927</strain>
    </source>
</reference>
<organism evidence="2 3">
    <name type="scientific">Macrococcoides goetzii</name>
    <dbReference type="NCBI Taxonomy" id="1891097"/>
    <lineage>
        <taxon>Bacteria</taxon>
        <taxon>Bacillati</taxon>
        <taxon>Bacillota</taxon>
        <taxon>Bacilli</taxon>
        <taxon>Bacillales</taxon>
        <taxon>Staphylococcaceae</taxon>
        <taxon>Macrococcoides</taxon>
    </lineage>
</organism>
<dbReference type="AlphaFoldDB" id="A0A2G5NSG5"/>
<dbReference type="Gene3D" id="3.10.180.10">
    <property type="entry name" value="2,3-Dihydroxybiphenyl 1,2-Dioxygenase, domain 1"/>
    <property type="match status" value="1"/>
</dbReference>
<dbReference type="Pfam" id="PF00903">
    <property type="entry name" value="Glyoxalase"/>
    <property type="match status" value="1"/>
</dbReference>
<comment type="caution">
    <text evidence="2">The sequence shown here is derived from an EMBL/GenBank/DDBJ whole genome shotgun (WGS) entry which is preliminary data.</text>
</comment>
<evidence type="ECO:0000313" key="2">
    <source>
        <dbReference type="EMBL" id="RAI82685.1"/>
    </source>
</evidence>
<gene>
    <name evidence="2" type="ORF">BFS35_003090</name>
</gene>